<dbReference type="AlphaFoldDB" id="A0A0N7LTR2"/>
<feature type="compositionally biased region" description="Gly residues" evidence="1">
    <location>
        <begin position="137"/>
        <end position="147"/>
    </location>
</feature>
<evidence type="ECO:0000313" key="3">
    <source>
        <dbReference type="Proteomes" id="UP000051298"/>
    </source>
</evidence>
<sequence>MANSGKGRPSKGPIPGAIGAAVTPLGRQNTLIEDIVAQITTADLMEIDTEVLVGDLDSTDVRNDADSSDRTAPTLSVATGASAATASAIGAVASEAAQQAGFGASGNPNSAGNSGFGAGGNPNAGQGGTGNPNPGGNNPGTGNGTGAGNPNPGGNNPGNGNGNGAGNPNAGGSGNGDGSGGGDGGSDKPAPAPTPPDIPLLNADTVQFKSSYVFNVDDVTVGFDGTTLADRPESLDLSTQVVTKEGVTINPIDSEFGFYVDDFIGAQQKVWDGDFGEGFVGTLPGGDGIAVADARTDTFSTPARLGTWLEGIGGNFVKASTEHYSVMQDILADQAFPGDDTGFYQLDDDLRIVDYKIDANFQPILDTSGRLQQDVLHDFYIKEIVTALEQANADTPLSIDFDRDGTTDAYSAYMDYQDFEGTSRYVAVVDIGNDGTVDVVDGNLNGFGVFGISDILAPNESTILADIAVGSDYSVTLKDDGKLLYRWGNAIKRPNDVRLDAKMDLPDEWKIDSDGDGLLQLYQITAAELVVNHTVTNNPNDQIRPEDFENEAAIGILPDYVEVRDPFDPDNVLWVSTKDVYAGDGTFLQSYLSDTPTSTVVFDLGGNPIGYLNTGPAGEPIGTVLRDFSLIDAADGSTLSQIGALSSDLTGGFTKAWYTTMDREPFQADLTDDGSEYEIGPRWRLQPDKYGQDLPSVTIPQDVSNPPPVTNGQEKYEVGADTTTVLNLLDWSGTSPLTLSAGWMSNNGEVSDNGVNMTDNFDVAYYIKGDMKPVNLYDAELLMEYEEVTINNANTTINGTIFENTLVGKGSNTFDLSGVALDQTDGRSDLIVLGYGAETAEDIGFNEVYDFGLEEDALGLIGFDLNPDNYNIHITQLQTGDGLLVNLDNTEIAMLHDVTGFLTADDFYFA</sequence>
<dbReference type="EMBL" id="CYRX01000031">
    <property type="protein sequence ID" value="CUH61410.1"/>
    <property type="molecule type" value="Genomic_DNA"/>
</dbReference>
<evidence type="ECO:0000256" key="1">
    <source>
        <dbReference type="SAM" id="MobiDB-lite"/>
    </source>
</evidence>
<gene>
    <name evidence="2" type="ORF">THS5294_02718</name>
</gene>
<reference evidence="2 3" key="1">
    <citation type="submission" date="2015-09" db="EMBL/GenBank/DDBJ databases">
        <authorList>
            <consortium name="Swine Surveillance"/>
        </authorList>
    </citation>
    <scope>NUCLEOTIDE SEQUENCE [LARGE SCALE GENOMIC DNA]</scope>
    <source>
        <strain evidence="2 3">CECT 5294</strain>
    </source>
</reference>
<feature type="compositionally biased region" description="Low complexity" evidence="1">
    <location>
        <begin position="101"/>
        <end position="113"/>
    </location>
</feature>
<name>A0A0N7LTR2_9RHOB</name>
<proteinExistence type="predicted"/>
<dbReference type="RefSeq" id="WP_058124158.1">
    <property type="nucleotide sequence ID" value="NZ_CYRX01000031.1"/>
</dbReference>
<feature type="compositionally biased region" description="Gly residues" evidence="1">
    <location>
        <begin position="155"/>
        <end position="184"/>
    </location>
</feature>
<accession>A0A0N7LTR2</accession>
<feature type="region of interest" description="Disordered" evidence="1">
    <location>
        <begin position="101"/>
        <end position="201"/>
    </location>
</feature>
<dbReference type="Proteomes" id="UP000051298">
    <property type="component" value="Unassembled WGS sequence"/>
</dbReference>
<evidence type="ECO:0000313" key="2">
    <source>
        <dbReference type="EMBL" id="CUH61410.1"/>
    </source>
</evidence>
<protein>
    <submittedName>
        <fullName evidence="2">Uncharacterized protein</fullName>
    </submittedName>
</protein>
<organism evidence="2 3">
    <name type="scientific">Thalassobacter stenotrophicus</name>
    <dbReference type="NCBI Taxonomy" id="266809"/>
    <lineage>
        <taxon>Bacteria</taxon>
        <taxon>Pseudomonadati</taxon>
        <taxon>Pseudomonadota</taxon>
        <taxon>Alphaproteobacteria</taxon>
        <taxon>Rhodobacterales</taxon>
        <taxon>Roseobacteraceae</taxon>
        <taxon>Thalassobacter</taxon>
    </lineage>
</organism>
<feature type="compositionally biased region" description="Gly residues" evidence="1">
    <location>
        <begin position="114"/>
        <end position="130"/>
    </location>
</feature>